<evidence type="ECO:0000256" key="1">
    <source>
        <dbReference type="ARBA" id="ARBA00022908"/>
    </source>
</evidence>
<sequence length="411" mass="47217">MTLQDFLNQYNKKKTIQSYRAATYLFLDAIYGRVRAGQRATKEEMKRYDELSTQYMTENKNHLEEIIKYINHLSKQGAPPTSIRTRVAGVREWLLFCGVEFSQRELRTLKHRMPHGGIAWTDEKDMTNETIKKILAHGDIKTRALILTLVSSGMRIGEALQVGLGDLGLDHEPPQINIRGSYTKTGERRTVFISQEARECVNEWMRVRTQYLKQATKKCNGIGTTKKIDGDERVFPFSDSVVRQLWSHVLRDAGLYEIDTSTNRVKYRIHGLRKFFRSNLTLSVPVDIVEALMGHSNYLTSAYRRYSQKQLGEAYQKGERHLTILESGDLTRLQEQVEKTGMLVDGYKHALDSKDRDIDVLSQRVDRLESLLQGLVDVACGDPDALKHLKDFIPEALCRKLDNHSTLYTDS</sequence>
<evidence type="ECO:0000259" key="6">
    <source>
        <dbReference type="PROSITE" id="PS51900"/>
    </source>
</evidence>
<dbReference type="InterPro" id="IPR002104">
    <property type="entry name" value="Integrase_catalytic"/>
</dbReference>
<keyword evidence="3" id="KW-0233">DNA recombination</keyword>
<dbReference type="PANTHER" id="PTHR30349">
    <property type="entry name" value="PHAGE INTEGRASE-RELATED"/>
    <property type="match status" value="1"/>
</dbReference>
<dbReference type="Pfam" id="PF00589">
    <property type="entry name" value="Phage_integrase"/>
    <property type="match status" value="1"/>
</dbReference>
<feature type="domain" description="Core-binding (CB)" evidence="6">
    <location>
        <begin position="1"/>
        <end position="98"/>
    </location>
</feature>
<name>A0A811T8U9_9EURY</name>
<dbReference type="AlphaFoldDB" id="A0A811T8U9"/>
<dbReference type="PROSITE" id="PS51898">
    <property type="entry name" value="TYR_RECOMBINASE"/>
    <property type="match status" value="1"/>
</dbReference>
<evidence type="ECO:0000259" key="5">
    <source>
        <dbReference type="PROSITE" id="PS51898"/>
    </source>
</evidence>
<comment type="caution">
    <text evidence="7">The sequence shown here is derived from an EMBL/GenBank/DDBJ whole genome shotgun (WGS) entry which is preliminary data.</text>
</comment>
<evidence type="ECO:0000256" key="4">
    <source>
        <dbReference type="PROSITE-ProRule" id="PRU01248"/>
    </source>
</evidence>
<dbReference type="PROSITE" id="PS51900">
    <property type="entry name" value="CB"/>
    <property type="match status" value="1"/>
</dbReference>
<dbReference type="InterPro" id="IPR050090">
    <property type="entry name" value="Tyrosine_recombinase_XerCD"/>
</dbReference>
<evidence type="ECO:0000313" key="8">
    <source>
        <dbReference type="Proteomes" id="UP000639006"/>
    </source>
</evidence>
<dbReference type="InterPro" id="IPR011010">
    <property type="entry name" value="DNA_brk_join_enz"/>
</dbReference>
<dbReference type="GO" id="GO:0003677">
    <property type="term" value="F:DNA binding"/>
    <property type="evidence" value="ECO:0007669"/>
    <property type="project" value="UniProtKB-UniRule"/>
</dbReference>
<dbReference type="Gene3D" id="1.10.443.10">
    <property type="entry name" value="Intergrase catalytic core"/>
    <property type="match status" value="1"/>
</dbReference>
<dbReference type="CDD" id="cd00397">
    <property type="entry name" value="DNA_BRE_C"/>
    <property type="match status" value="1"/>
</dbReference>
<feature type="domain" description="Tyr recombinase" evidence="5">
    <location>
        <begin position="121"/>
        <end position="316"/>
    </location>
</feature>
<evidence type="ECO:0000256" key="2">
    <source>
        <dbReference type="ARBA" id="ARBA00023125"/>
    </source>
</evidence>
<dbReference type="PANTHER" id="PTHR30349:SF41">
    <property type="entry name" value="INTEGRASE_RECOMBINASE PROTEIN MJ0367-RELATED"/>
    <property type="match status" value="1"/>
</dbReference>
<accession>A0A811T8U9</accession>
<organism evidence="7 8">
    <name type="scientific">Candidatus Argoarchaeum ethanivorans</name>
    <dbReference type="NCBI Taxonomy" id="2608793"/>
    <lineage>
        <taxon>Archaea</taxon>
        <taxon>Methanobacteriati</taxon>
        <taxon>Methanobacteriota</taxon>
        <taxon>Stenosarchaea group</taxon>
        <taxon>Methanomicrobia</taxon>
        <taxon>Methanosarcinales</taxon>
        <taxon>Methanosarcinales incertae sedis</taxon>
        <taxon>GOM Arc I cluster</taxon>
        <taxon>Candidatus Argoarchaeum</taxon>
    </lineage>
</organism>
<proteinExistence type="predicted"/>
<dbReference type="Proteomes" id="UP000639006">
    <property type="component" value="Unassembled WGS sequence"/>
</dbReference>
<reference evidence="7" key="1">
    <citation type="submission" date="2020-10" db="EMBL/GenBank/DDBJ databases">
        <authorList>
            <person name="Hahn C.J."/>
            <person name="Laso-Perez R."/>
            <person name="Vulcano F."/>
            <person name="Vaziourakis K.-M."/>
            <person name="Stokke R."/>
            <person name="Steen I.H."/>
            <person name="Teske A."/>
            <person name="Boetius A."/>
            <person name="Liebeke M."/>
            <person name="Amann R."/>
            <person name="Knittel K."/>
        </authorList>
    </citation>
    <scope>NUCLEOTIDE SEQUENCE</scope>
    <source>
        <strain evidence="7">Gfbio:e3339647-f889-4370-9287-4fb5cb688e4c:AG392M11_GoMArc1</strain>
    </source>
</reference>
<gene>
    <name evidence="7" type="primary">xerC</name>
    <name evidence="7" type="ORF">DIAAKJNI_00542</name>
</gene>
<evidence type="ECO:0000313" key="7">
    <source>
        <dbReference type="EMBL" id="CAD6493734.1"/>
    </source>
</evidence>
<protein>
    <submittedName>
        <fullName evidence="7">Tyrosine recombinase XerC</fullName>
    </submittedName>
</protein>
<dbReference type="EMBL" id="CAJHIQ010000045">
    <property type="protein sequence ID" value="CAD6493734.1"/>
    <property type="molecule type" value="Genomic_DNA"/>
</dbReference>
<dbReference type="GO" id="GO:0015074">
    <property type="term" value="P:DNA integration"/>
    <property type="evidence" value="ECO:0007669"/>
    <property type="project" value="UniProtKB-KW"/>
</dbReference>
<dbReference type="SUPFAM" id="SSF56349">
    <property type="entry name" value="DNA breaking-rejoining enzymes"/>
    <property type="match status" value="1"/>
</dbReference>
<evidence type="ECO:0000256" key="3">
    <source>
        <dbReference type="ARBA" id="ARBA00023172"/>
    </source>
</evidence>
<dbReference type="InterPro" id="IPR044068">
    <property type="entry name" value="CB"/>
</dbReference>
<dbReference type="InterPro" id="IPR013762">
    <property type="entry name" value="Integrase-like_cat_sf"/>
</dbReference>
<dbReference type="GO" id="GO:0006310">
    <property type="term" value="P:DNA recombination"/>
    <property type="evidence" value="ECO:0007669"/>
    <property type="project" value="UniProtKB-KW"/>
</dbReference>
<keyword evidence="1" id="KW-0229">DNA integration</keyword>
<keyword evidence="2 4" id="KW-0238">DNA-binding</keyword>